<dbReference type="PANTHER" id="PTHR24305">
    <property type="entry name" value="CYTOCHROME P450"/>
    <property type="match status" value="1"/>
</dbReference>
<evidence type="ECO:0000256" key="5">
    <source>
        <dbReference type="ARBA" id="ARBA00022617"/>
    </source>
</evidence>
<dbReference type="PRINTS" id="PR00385">
    <property type="entry name" value="P450"/>
</dbReference>
<keyword evidence="17" id="KW-0472">Membrane</keyword>
<keyword evidence="10 16" id="KW-0408">Iron</keyword>
<comment type="subcellular location">
    <subcellularLocation>
        <location evidence="2">Membrane</location>
        <topology evidence="2">Single-pass membrane protein</topology>
    </subcellularLocation>
</comment>
<dbReference type="Proteomes" id="UP001303760">
    <property type="component" value="Unassembled WGS sequence"/>
</dbReference>
<feature type="transmembrane region" description="Helical" evidence="17">
    <location>
        <begin position="12"/>
        <end position="35"/>
    </location>
</feature>
<dbReference type="GO" id="GO:0016705">
    <property type="term" value="F:oxidoreductase activity, acting on paired donors, with incorporation or reduction of molecular oxygen"/>
    <property type="evidence" value="ECO:0007669"/>
    <property type="project" value="InterPro"/>
</dbReference>
<dbReference type="GO" id="GO:0004497">
    <property type="term" value="F:monooxygenase activity"/>
    <property type="evidence" value="ECO:0007669"/>
    <property type="project" value="UniProtKB-KW"/>
</dbReference>
<comment type="similarity">
    <text evidence="4">Belongs to the cytochrome P450 family.</text>
</comment>
<feature type="binding site" description="axial binding residue" evidence="16">
    <location>
        <position position="452"/>
    </location>
    <ligand>
        <name>heme</name>
        <dbReference type="ChEBI" id="CHEBI:30413"/>
    </ligand>
    <ligandPart>
        <name>Fe</name>
        <dbReference type="ChEBI" id="CHEBI:18248"/>
    </ligandPart>
</feature>
<protein>
    <recommendedName>
        <fullName evidence="14">Cytochrome P450 monooxygenase ABA1</fullName>
    </recommendedName>
    <alternativeName>
        <fullName evidence="15">Abscisic acid biosynthesis protein 1</fullName>
    </alternativeName>
    <alternativeName>
        <fullName evidence="13">Cytochrome P450 monooxygenase aba1</fullName>
    </alternativeName>
</protein>
<name>A0AAN7HD87_9PEZI</name>
<evidence type="ECO:0000256" key="7">
    <source>
        <dbReference type="ARBA" id="ARBA00022723"/>
    </source>
</evidence>
<dbReference type="InterPro" id="IPR001128">
    <property type="entry name" value="Cyt_P450"/>
</dbReference>
<evidence type="ECO:0000256" key="16">
    <source>
        <dbReference type="PIRSR" id="PIRSR602401-1"/>
    </source>
</evidence>
<dbReference type="SUPFAM" id="SSF48264">
    <property type="entry name" value="Cytochrome P450"/>
    <property type="match status" value="1"/>
</dbReference>
<dbReference type="PRINTS" id="PR00463">
    <property type="entry name" value="EP450I"/>
</dbReference>
<reference evidence="18" key="2">
    <citation type="submission" date="2023-05" db="EMBL/GenBank/DDBJ databases">
        <authorList>
            <consortium name="Lawrence Berkeley National Laboratory"/>
            <person name="Steindorff A."/>
            <person name="Hensen N."/>
            <person name="Bonometti L."/>
            <person name="Westerberg I."/>
            <person name="Brannstrom I.O."/>
            <person name="Guillou S."/>
            <person name="Cros-Aarteil S."/>
            <person name="Calhoun S."/>
            <person name="Haridas S."/>
            <person name="Kuo A."/>
            <person name="Mondo S."/>
            <person name="Pangilinan J."/>
            <person name="Riley R."/>
            <person name="Labutti K."/>
            <person name="Andreopoulos B."/>
            <person name="Lipzen A."/>
            <person name="Chen C."/>
            <person name="Yanf M."/>
            <person name="Daum C."/>
            <person name="Ng V."/>
            <person name="Clum A."/>
            <person name="Ohm R."/>
            <person name="Martin F."/>
            <person name="Silar P."/>
            <person name="Natvig D."/>
            <person name="Lalanne C."/>
            <person name="Gautier V."/>
            <person name="Ament-Velasquez S.L."/>
            <person name="Kruys A."/>
            <person name="Hutchinson M.I."/>
            <person name="Powell A.J."/>
            <person name="Barry K."/>
            <person name="Miller A.N."/>
            <person name="Grigoriev I.V."/>
            <person name="Debuchy R."/>
            <person name="Gladieux P."/>
            <person name="Thoren M.H."/>
            <person name="Johannesson H."/>
        </authorList>
    </citation>
    <scope>NUCLEOTIDE SEQUENCE</scope>
    <source>
        <strain evidence="18">CBS 532.94</strain>
    </source>
</reference>
<dbReference type="Pfam" id="PF00067">
    <property type="entry name" value="p450"/>
    <property type="match status" value="1"/>
</dbReference>
<evidence type="ECO:0000256" key="17">
    <source>
        <dbReference type="SAM" id="Phobius"/>
    </source>
</evidence>
<gene>
    <name evidence="18" type="ORF">C8A03DRAFT_34888</name>
</gene>
<dbReference type="EMBL" id="MU860152">
    <property type="protein sequence ID" value="KAK4237155.1"/>
    <property type="molecule type" value="Genomic_DNA"/>
</dbReference>
<dbReference type="GO" id="GO:0016020">
    <property type="term" value="C:membrane"/>
    <property type="evidence" value="ECO:0007669"/>
    <property type="project" value="UniProtKB-SubCell"/>
</dbReference>
<keyword evidence="5 16" id="KW-0349">Heme</keyword>
<dbReference type="FunFam" id="1.10.630.10:FF:000076">
    <property type="entry name" value="Cytochrome P450 monooxygenase"/>
    <property type="match status" value="1"/>
</dbReference>
<sequence length="511" mass="58165">MFSKALESLRAGPYLALALPISLLVYLIVSYVTAWYKLRHFSGPGLASFSYLWMLGVIRSKRQAASYERINKKYGHVARIGPNDLITDDPDLIRRMSGARSAYRRSSWYYPMRLDPYDPGLFALTDTPAHDRLRAKLSFGYGGKESPSLEQDIDEQLAGLVNLIRRKYLSDRDHTRPLDMARAAQYFTMDAITKVAYGKEFGYCATDSDVHQAIQRAEDSIPFLVLMAEMPYIARLFINKTALKLLGPKKTDKLGMGRMLALAQDVVAQRFTPDASDQRDMLGAFIRHGVTQRECEIEVPFQIVAGSDTTATAIRGTMLHLAATRHAYVALQHEIDTAIAEGRISSPVTADEGRRLEYLQAVIYEGLRMQIPFSGLIMKEVPPGGDTLADGRFIPAGTRIAHNTLGVQRRRDIFGEDVDVFRPERWLGVDKERKQLMVQTTELVFGYGRWSCLGKPVAFIELNKVYVELLRRFDFEIMHPKQPWKEWNSNMFFQSELWMRVTERFPEAKVV</sequence>
<evidence type="ECO:0000256" key="13">
    <source>
        <dbReference type="ARBA" id="ARBA00067672"/>
    </source>
</evidence>
<evidence type="ECO:0000256" key="10">
    <source>
        <dbReference type="ARBA" id="ARBA00023004"/>
    </source>
</evidence>
<evidence type="ECO:0000313" key="18">
    <source>
        <dbReference type="EMBL" id="KAK4237155.1"/>
    </source>
</evidence>
<dbReference type="GO" id="GO:0005506">
    <property type="term" value="F:iron ion binding"/>
    <property type="evidence" value="ECO:0007669"/>
    <property type="project" value="InterPro"/>
</dbReference>
<comment type="pathway">
    <text evidence="3">Hormone biosynthesis.</text>
</comment>
<proteinExistence type="inferred from homology"/>
<keyword evidence="9" id="KW-0560">Oxidoreductase</keyword>
<evidence type="ECO:0000256" key="15">
    <source>
        <dbReference type="ARBA" id="ARBA00079990"/>
    </source>
</evidence>
<evidence type="ECO:0000256" key="14">
    <source>
        <dbReference type="ARBA" id="ARBA00068222"/>
    </source>
</evidence>
<organism evidence="18 19">
    <name type="scientific">Achaetomium macrosporum</name>
    <dbReference type="NCBI Taxonomy" id="79813"/>
    <lineage>
        <taxon>Eukaryota</taxon>
        <taxon>Fungi</taxon>
        <taxon>Dikarya</taxon>
        <taxon>Ascomycota</taxon>
        <taxon>Pezizomycotina</taxon>
        <taxon>Sordariomycetes</taxon>
        <taxon>Sordariomycetidae</taxon>
        <taxon>Sordariales</taxon>
        <taxon>Chaetomiaceae</taxon>
        <taxon>Achaetomium</taxon>
    </lineage>
</organism>
<evidence type="ECO:0000256" key="9">
    <source>
        <dbReference type="ARBA" id="ARBA00023002"/>
    </source>
</evidence>
<reference evidence="18" key="1">
    <citation type="journal article" date="2023" name="Mol. Phylogenet. Evol.">
        <title>Genome-scale phylogeny and comparative genomics of the fungal order Sordariales.</title>
        <authorList>
            <person name="Hensen N."/>
            <person name="Bonometti L."/>
            <person name="Westerberg I."/>
            <person name="Brannstrom I.O."/>
            <person name="Guillou S."/>
            <person name="Cros-Aarteil S."/>
            <person name="Calhoun S."/>
            <person name="Haridas S."/>
            <person name="Kuo A."/>
            <person name="Mondo S."/>
            <person name="Pangilinan J."/>
            <person name="Riley R."/>
            <person name="LaButti K."/>
            <person name="Andreopoulos B."/>
            <person name="Lipzen A."/>
            <person name="Chen C."/>
            <person name="Yan M."/>
            <person name="Daum C."/>
            <person name="Ng V."/>
            <person name="Clum A."/>
            <person name="Steindorff A."/>
            <person name="Ohm R.A."/>
            <person name="Martin F."/>
            <person name="Silar P."/>
            <person name="Natvig D.O."/>
            <person name="Lalanne C."/>
            <person name="Gautier V."/>
            <person name="Ament-Velasquez S.L."/>
            <person name="Kruys A."/>
            <person name="Hutchinson M.I."/>
            <person name="Powell A.J."/>
            <person name="Barry K."/>
            <person name="Miller A.N."/>
            <person name="Grigoriev I.V."/>
            <person name="Debuchy R."/>
            <person name="Gladieux P."/>
            <person name="Hiltunen Thoren M."/>
            <person name="Johannesson H."/>
        </authorList>
    </citation>
    <scope>NUCLEOTIDE SEQUENCE</scope>
    <source>
        <strain evidence="18">CBS 532.94</strain>
    </source>
</reference>
<keyword evidence="11" id="KW-0843">Virulence</keyword>
<keyword evidence="19" id="KW-1185">Reference proteome</keyword>
<dbReference type="InterPro" id="IPR002401">
    <property type="entry name" value="Cyt_P450_E_grp-I"/>
</dbReference>
<evidence type="ECO:0000256" key="1">
    <source>
        <dbReference type="ARBA" id="ARBA00001971"/>
    </source>
</evidence>
<evidence type="ECO:0000313" key="19">
    <source>
        <dbReference type="Proteomes" id="UP001303760"/>
    </source>
</evidence>
<keyword evidence="8 17" id="KW-1133">Transmembrane helix</keyword>
<accession>A0AAN7HD87</accession>
<dbReference type="AlphaFoldDB" id="A0AAN7HD87"/>
<evidence type="ECO:0000256" key="3">
    <source>
        <dbReference type="ARBA" id="ARBA00004972"/>
    </source>
</evidence>
<keyword evidence="6 17" id="KW-0812">Transmembrane</keyword>
<keyword evidence="7 16" id="KW-0479">Metal-binding</keyword>
<evidence type="ECO:0000256" key="12">
    <source>
        <dbReference type="ARBA" id="ARBA00023033"/>
    </source>
</evidence>
<dbReference type="InterPro" id="IPR050121">
    <property type="entry name" value="Cytochrome_P450_monoxygenase"/>
</dbReference>
<evidence type="ECO:0000256" key="6">
    <source>
        <dbReference type="ARBA" id="ARBA00022692"/>
    </source>
</evidence>
<dbReference type="GO" id="GO:0020037">
    <property type="term" value="F:heme binding"/>
    <property type="evidence" value="ECO:0007669"/>
    <property type="project" value="InterPro"/>
</dbReference>
<dbReference type="Gene3D" id="1.10.630.10">
    <property type="entry name" value="Cytochrome P450"/>
    <property type="match status" value="1"/>
</dbReference>
<evidence type="ECO:0000256" key="11">
    <source>
        <dbReference type="ARBA" id="ARBA00023026"/>
    </source>
</evidence>
<dbReference type="InterPro" id="IPR036396">
    <property type="entry name" value="Cyt_P450_sf"/>
</dbReference>
<evidence type="ECO:0000256" key="2">
    <source>
        <dbReference type="ARBA" id="ARBA00004167"/>
    </source>
</evidence>
<dbReference type="CDD" id="cd11060">
    <property type="entry name" value="CYP57A1-like"/>
    <property type="match status" value="1"/>
</dbReference>
<keyword evidence="12" id="KW-0503">Monooxygenase</keyword>
<evidence type="ECO:0000256" key="8">
    <source>
        <dbReference type="ARBA" id="ARBA00022989"/>
    </source>
</evidence>
<comment type="cofactor">
    <cofactor evidence="1 16">
        <name>heme</name>
        <dbReference type="ChEBI" id="CHEBI:30413"/>
    </cofactor>
</comment>
<evidence type="ECO:0000256" key="4">
    <source>
        <dbReference type="ARBA" id="ARBA00010617"/>
    </source>
</evidence>
<dbReference type="PANTHER" id="PTHR24305:SF77">
    <property type="entry name" value="CYTOCHROME P450 MONOOXYGENASE"/>
    <property type="match status" value="1"/>
</dbReference>
<comment type="caution">
    <text evidence="18">The sequence shown here is derived from an EMBL/GenBank/DDBJ whole genome shotgun (WGS) entry which is preliminary data.</text>
</comment>